<dbReference type="GO" id="GO:0015628">
    <property type="term" value="P:protein secretion by the type II secretion system"/>
    <property type="evidence" value="ECO:0007669"/>
    <property type="project" value="InterPro"/>
</dbReference>
<reference evidence="3 4" key="1">
    <citation type="submission" date="2023-10" db="EMBL/GenBank/DDBJ databases">
        <title>Rubellicoccus peritrichatus gen. nov., sp. nov., isolated from an algae of coral reef tank.</title>
        <authorList>
            <person name="Luo J."/>
        </authorList>
    </citation>
    <scope>NUCLEOTIDE SEQUENCE [LARGE SCALE GENOMIC DNA]</scope>
    <source>
        <strain evidence="3 4">CR14</strain>
    </source>
</reference>
<dbReference type="EMBL" id="CP136920">
    <property type="protein sequence ID" value="WOO43586.1"/>
    <property type="molecule type" value="Genomic_DNA"/>
</dbReference>
<evidence type="ECO:0000313" key="3">
    <source>
        <dbReference type="EMBL" id="WOO43586.1"/>
    </source>
</evidence>
<feature type="transmembrane region" description="Helical" evidence="2">
    <location>
        <begin position="6"/>
        <end position="28"/>
    </location>
</feature>
<keyword evidence="1" id="KW-0488">Methylation</keyword>
<dbReference type="AlphaFoldDB" id="A0AAQ3LDP8"/>
<dbReference type="InterPro" id="IPR045584">
    <property type="entry name" value="Pilin-like"/>
</dbReference>
<evidence type="ECO:0000256" key="2">
    <source>
        <dbReference type="SAM" id="Phobius"/>
    </source>
</evidence>
<organism evidence="3 4">
    <name type="scientific">Rubellicoccus peritrichatus</name>
    <dbReference type="NCBI Taxonomy" id="3080537"/>
    <lineage>
        <taxon>Bacteria</taxon>
        <taxon>Pseudomonadati</taxon>
        <taxon>Verrucomicrobiota</taxon>
        <taxon>Opitutia</taxon>
        <taxon>Puniceicoccales</taxon>
        <taxon>Cerasicoccaceae</taxon>
        <taxon>Rubellicoccus</taxon>
    </lineage>
</organism>
<keyword evidence="2" id="KW-0812">Transmembrane</keyword>
<dbReference type="PANTHER" id="PTHR30093">
    <property type="entry name" value="GENERAL SECRETION PATHWAY PROTEIN G"/>
    <property type="match status" value="1"/>
</dbReference>
<dbReference type="Pfam" id="PF07963">
    <property type="entry name" value="N_methyl"/>
    <property type="match status" value="1"/>
</dbReference>
<dbReference type="Gene3D" id="3.30.700.10">
    <property type="entry name" value="Glycoprotein, Type 4 Pilin"/>
    <property type="match status" value="1"/>
</dbReference>
<dbReference type="PRINTS" id="PR00813">
    <property type="entry name" value="BCTERIALGSPG"/>
</dbReference>
<evidence type="ECO:0000256" key="1">
    <source>
        <dbReference type="ARBA" id="ARBA00022481"/>
    </source>
</evidence>
<dbReference type="GO" id="GO:0015627">
    <property type="term" value="C:type II protein secretion system complex"/>
    <property type="evidence" value="ECO:0007669"/>
    <property type="project" value="InterPro"/>
</dbReference>
<keyword evidence="2" id="KW-1133">Transmembrane helix</keyword>
<sequence length="208" mass="23081">MKPGFTLIELLAVIAIVGILASILVVVTGQVKQSAAKMDALNSMRNIGVATQLYVNDNDGFLPGPAFGLQTPRYRSDSSNLSRHLWAYLDASEPTSELIEIDGVVDRYRQNVGHTTAWIRCDSNVLMQNGKRLDPFGYPGASPETDPKRAEVQKLMNIYNPAKEMMLEDADQTNTWSGAGWYGTLPEQPMYDSRLRLFFDGHVEAVNI</sequence>
<dbReference type="InterPro" id="IPR000983">
    <property type="entry name" value="Bac_GSPG_pilin"/>
</dbReference>
<gene>
    <name evidence="3" type="ORF">RZN69_10850</name>
</gene>
<dbReference type="InterPro" id="IPR012902">
    <property type="entry name" value="N_methyl_site"/>
</dbReference>
<dbReference type="NCBIfam" id="TIGR02532">
    <property type="entry name" value="IV_pilin_GFxxxE"/>
    <property type="match status" value="1"/>
</dbReference>
<accession>A0AAQ3LDP8</accession>
<dbReference type="RefSeq" id="WP_317836148.1">
    <property type="nucleotide sequence ID" value="NZ_CP136920.1"/>
</dbReference>
<keyword evidence="2" id="KW-0472">Membrane</keyword>
<keyword evidence="4" id="KW-1185">Reference proteome</keyword>
<dbReference type="Proteomes" id="UP001304300">
    <property type="component" value="Chromosome"/>
</dbReference>
<dbReference type="SUPFAM" id="SSF54523">
    <property type="entry name" value="Pili subunits"/>
    <property type="match status" value="1"/>
</dbReference>
<protein>
    <submittedName>
        <fullName evidence="3">Type II secretion system protein</fullName>
    </submittedName>
</protein>
<proteinExistence type="predicted"/>
<name>A0AAQ3LDP8_9BACT</name>
<dbReference type="KEGG" id="puo:RZN69_10850"/>
<evidence type="ECO:0000313" key="4">
    <source>
        <dbReference type="Proteomes" id="UP001304300"/>
    </source>
</evidence>